<dbReference type="PANTHER" id="PTHR40072">
    <property type="entry name" value="MOLYBDOPTERIN-GUANINE DINUCLEOTIDE BIOSYNTHESIS ADAPTER PROTEIN-RELATED"/>
    <property type="match status" value="1"/>
</dbReference>
<name>A0A1D7QWL1_9BACI</name>
<dbReference type="SUPFAM" id="SSF52540">
    <property type="entry name" value="P-loop containing nucleoside triphosphate hydrolases"/>
    <property type="match status" value="1"/>
</dbReference>
<dbReference type="Proteomes" id="UP000094463">
    <property type="component" value="Chromosome"/>
</dbReference>
<keyword evidence="3" id="KW-1185">Reference proteome</keyword>
<dbReference type="KEGG" id="bbev:BBEV_2032"/>
<dbReference type="PATRIC" id="fig|632773.3.peg.2140"/>
<evidence type="ECO:0000313" key="3">
    <source>
        <dbReference type="Proteomes" id="UP000094463"/>
    </source>
</evidence>
<proteinExistence type="predicted"/>
<dbReference type="InterPro" id="IPR052539">
    <property type="entry name" value="MGD_biosynthesis_adapter"/>
</dbReference>
<gene>
    <name evidence="2" type="primary">mobB</name>
    <name evidence="2" type="ORF">BBEV_2032</name>
</gene>
<dbReference type="STRING" id="632773.BBEV_2032"/>
<dbReference type="AlphaFoldDB" id="A0A1D7QWL1"/>
<dbReference type="EMBL" id="CP012502">
    <property type="protein sequence ID" value="AOM83392.1"/>
    <property type="molecule type" value="Genomic_DNA"/>
</dbReference>
<dbReference type="InterPro" id="IPR027417">
    <property type="entry name" value="P-loop_NTPase"/>
</dbReference>
<feature type="domain" description="Molybdopterin-guanine dinucleotide biosynthesis protein B (MobB)" evidence="1">
    <location>
        <begin position="5"/>
        <end position="137"/>
    </location>
</feature>
<dbReference type="Gene3D" id="3.40.50.300">
    <property type="entry name" value="P-loop containing nucleotide triphosphate hydrolases"/>
    <property type="match status" value="1"/>
</dbReference>
<dbReference type="RefSeq" id="WP_069365379.1">
    <property type="nucleotide sequence ID" value="NZ_CP012502.1"/>
</dbReference>
<sequence length="172" mass="19485">MIIHQISGFSNSGKTTIMTGLVSFLKKNGYRVGTIKHHGHSDPLVGEAKQKDATKHREAGAEASIVSSAGGELQLIAHHMKEEFSLHQLIALYIPFQFDIILIEGFKKAEFPKTFVMRDTDDIEQLLEYPEVRAIICPELISHDNVATFSKNQLYSYYDWFLTEIAKDDKNE</sequence>
<accession>A0A1D7QWL1</accession>
<reference evidence="2 3" key="1">
    <citation type="submission" date="2015-08" db="EMBL/GenBank/DDBJ databases">
        <title>The complete genome sequence of Bacillus beveridgei MLTeJB.</title>
        <authorList>
            <person name="Hanson T.E."/>
            <person name="Mesa C."/>
            <person name="Basesman S.M."/>
            <person name="Oremland R.S."/>
        </authorList>
    </citation>
    <scope>NUCLEOTIDE SEQUENCE [LARGE SCALE GENOMIC DNA]</scope>
    <source>
        <strain evidence="2 3">MLTeJB</strain>
    </source>
</reference>
<evidence type="ECO:0000313" key="2">
    <source>
        <dbReference type="EMBL" id="AOM83392.1"/>
    </source>
</evidence>
<dbReference type="CDD" id="cd03116">
    <property type="entry name" value="MobB"/>
    <property type="match status" value="1"/>
</dbReference>
<protein>
    <submittedName>
        <fullName evidence="2">Molybdopterin-guanine dinucleotide biosynthesis protein MobB</fullName>
    </submittedName>
</protein>
<dbReference type="NCBIfam" id="TIGR00176">
    <property type="entry name" value="mobB"/>
    <property type="match status" value="1"/>
</dbReference>
<dbReference type="InterPro" id="IPR004435">
    <property type="entry name" value="MobB_dom"/>
</dbReference>
<dbReference type="GO" id="GO:0006777">
    <property type="term" value="P:Mo-molybdopterin cofactor biosynthetic process"/>
    <property type="evidence" value="ECO:0007669"/>
    <property type="project" value="InterPro"/>
</dbReference>
<dbReference type="PANTHER" id="PTHR40072:SF1">
    <property type="entry name" value="MOLYBDOPTERIN-GUANINE DINUCLEOTIDE BIOSYNTHESIS ADAPTER PROTEIN"/>
    <property type="match status" value="1"/>
</dbReference>
<dbReference type="GO" id="GO:0005525">
    <property type="term" value="F:GTP binding"/>
    <property type="evidence" value="ECO:0007669"/>
    <property type="project" value="InterPro"/>
</dbReference>
<dbReference type="OrthoDB" id="9786803at2"/>
<organism evidence="2 3">
    <name type="scientific">Salisediminibacterium beveridgei</name>
    <dbReference type="NCBI Taxonomy" id="632773"/>
    <lineage>
        <taxon>Bacteria</taxon>
        <taxon>Bacillati</taxon>
        <taxon>Bacillota</taxon>
        <taxon>Bacilli</taxon>
        <taxon>Bacillales</taxon>
        <taxon>Bacillaceae</taxon>
        <taxon>Salisediminibacterium</taxon>
    </lineage>
</organism>
<evidence type="ECO:0000259" key="1">
    <source>
        <dbReference type="Pfam" id="PF03205"/>
    </source>
</evidence>
<dbReference type="Pfam" id="PF03205">
    <property type="entry name" value="MobB"/>
    <property type="match status" value="1"/>
</dbReference>